<dbReference type="InterPro" id="IPR017039">
    <property type="entry name" value="Virul_fac_BrkB"/>
</dbReference>
<evidence type="ECO:0000256" key="5">
    <source>
        <dbReference type="ARBA" id="ARBA00023136"/>
    </source>
</evidence>
<sequence length="301" mass="34853">MEEKKAKSTVQLILGFMDRTKNDHIGAYAAQAAYFLIMSFIPFVLVLTALIQYTPLTYRMLRQVIIGFVPTNLQDFVLKIIAEVFTKSAAVVPISGVFALWSSCKGMQSLITGLNVIYHVKETRNWLINRLYSMLYMFLFVIAIIISLLLLVMGNRIHAVLVIHMPFLGKVLGRILSAKTFLVFVVLFLVFLVLYRYLPNRKASLKSQIPGAFIIAVAWSLFSYFFSLYFTFFPNFSNMYGSLSALIMVMLWLYCCMNLLLYGAEINAYFENQFRQAQITLWQMVKKNLDRFFTMWHSKKR</sequence>
<feature type="transmembrane region" description="Helical" evidence="6">
    <location>
        <begin position="239"/>
        <end position="261"/>
    </location>
</feature>
<proteinExistence type="predicted"/>
<keyword evidence="8" id="KW-1185">Reference proteome</keyword>
<dbReference type="PANTHER" id="PTHR30213:SF0">
    <property type="entry name" value="UPF0761 MEMBRANE PROTEIN YIHY"/>
    <property type="match status" value="1"/>
</dbReference>
<accession>A0ABV1AHZ5</accession>
<keyword evidence="3 6" id="KW-0812">Transmembrane</keyword>
<evidence type="ECO:0000313" key="7">
    <source>
        <dbReference type="EMBL" id="MEQ2357487.1"/>
    </source>
</evidence>
<evidence type="ECO:0000256" key="6">
    <source>
        <dbReference type="SAM" id="Phobius"/>
    </source>
</evidence>
<keyword evidence="5 6" id="KW-0472">Membrane</keyword>
<feature type="transmembrane region" description="Helical" evidence="6">
    <location>
        <begin position="32"/>
        <end position="53"/>
    </location>
</feature>
<feature type="transmembrane region" description="Helical" evidence="6">
    <location>
        <begin position="134"/>
        <end position="155"/>
    </location>
</feature>
<name>A0ABV1AHZ5_9FIRM</name>
<evidence type="ECO:0000256" key="4">
    <source>
        <dbReference type="ARBA" id="ARBA00022989"/>
    </source>
</evidence>
<gene>
    <name evidence="7" type="ORF">WMO75_03870</name>
</gene>
<dbReference type="RefSeq" id="WP_022215301.1">
    <property type="nucleotide sequence ID" value="NZ_JBBMEI010000007.1"/>
</dbReference>
<organism evidence="7 8">
    <name type="scientific">Blautia intestinihominis</name>
    <dbReference type="NCBI Taxonomy" id="3133152"/>
    <lineage>
        <taxon>Bacteria</taxon>
        <taxon>Bacillati</taxon>
        <taxon>Bacillota</taxon>
        <taxon>Clostridia</taxon>
        <taxon>Lachnospirales</taxon>
        <taxon>Lachnospiraceae</taxon>
        <taxon>Blautia</taxon>
    </lineage>
</organism>
<comment type="subcellular location">
    <subcellularLocation>
        <location evidence="1">Cell membrane</location>
        <topology evidence="1">Multi-pass membrane protein</topology>
    </subcellularLocation>
</comment>
<evidence type="ECO:0000256" key="2">
    <source>
        <dbReference type="ARBA" id="ARBA00022475"/>
    </source>
</evidence>
<dbReference type="Pfam" id="PF03631">
    <property type="entry name" value="Virul_fac_BrkB"/>
    <property type="match status" value="1"/>
</dbReference>
<dbReference type="Proteomes" id="UP001446032">
    <property type="component" value="Unassembled WGS sequence"/>
</dbReference>
<protein>
    <submittedName>
        <fullName evidence="7">YihY/virulence factor BrkB family protein</fullName>
    </submittedName>
</protein>
<dbReference type="PANTHER" id="PTHR30213">
    <property type="entry name" value="INNER MEMBRANE PROTEIN YHJD"/>
    <property type="match status" value="1"/>
</dbReference>
<dbReference type="NCBIfam" id="TIGR00765">
    <property type="entry name" value="yihY_not_rbn"/>
    <property type="match status" value="1"/>
</dbReference>
<evidence type="ECO:0000256" key="3">
    <source>
        <dbReference type="ARBA" id="ARBA00022692"/>
    </source>
</evidence>
<dbReference type="PIRSF" id="PIRSF035875">
    <property type="entry name" value="RNase_BN"/>
    <property type="match status" value="1"/>
</dbReference>
<feature type="transmembrane region" description="Helical" evidence="6">
    <location>
        <begin position="210"/>
        <end position="233"/>
    </location>
</feature>
<evidence type="ECO:0000313" key="8">
    <source>
        <dbReference type="Proteomes" id="UP001446032"/>
    </source>
</evidence>
<evidence type="ECO:0000256" key="1">
    <source>
        <dbReference type="ARBA" id="ARBA00004651"/>
    </source>
</evidence>
<comment type="caution">
    <text evidence="7">The sequence shown here is derived from an EMBL/GenBank/DDBJ whole genome shotgun (WGS) entry which is preliminary data.</text>
</comment>
<reference evidence="7 8" key="1">
    <citation type="submission" date="2024-03" db="EMBL/GenBank/DDBJ databases">
        <title>Human intestinal bacterial collection.</title>
        <authorList>
            <person name="Pauvert C."/>
            <person name="Hitch T.C.A."/>
            <person name="Clavel T."/>
        </authorList>
    </citation>
    <scope>NUCLEOTIDE SEQUENCE [LARGE SCALE GENOMIC DNA]</scope>
    <source>
        <strain evidence="7 8">CLA-AA-H95</strain>
    </source>
</reference>
<dbReference type="EMBL" id="JBBMEI010000007">
    <property type="protein sequence ID" value="MEQ2357487.1"/>
    <property type="molecule type" value="Genomic_DNA"/>
</dbReference>
<feature type="transmembrane region" description="Helical" evidence="6">
    <location>
        <begin position="175"/>
        <end position="198"/>
    </location>
</feature>
<keyword evidence="2" id="KW-1003">Cell membrane</keyword>
<keyword evidence="4 6" id="KW-1133">Transmembrane helix</keyword>